<feature type="transmembrane region" description="Helical" evidence="7">
    <location>
        <begin position="89"/>
        <end position="112"/>
    </location>
</feature>
<evidence type="ECO:0000256" key="1">
    <source>
        <dbReference type="ARBA" id="ARBA00004651"/>
    </source>
</evidence>
<evidence type="ECO:0000256" key="6">
    <source>
        <dbReference type="RuleBase" id="RU004057"/>
    </source>
</evidence>
<comment type="caution">
    <text evidence="9">The sequence shown here is derived from an EMBL/GenBank/DDBJ whole genome shotgun (WGS) entry which is preliminary data.</text>
</comment>
<dbReference type="Proteomes" id="UP001501565">
    <property type="component" value="Unassembled WGS sequence"/>
</dbReference>
<keyword evidence="3 7" id="KW-0812">Transmembrane</keyword>
<reference evidence="10" key="1">
    <citation type="journal article" date="2019" name="Int. J. Syst. Evol. Microbiol.">
        <title>The Global Catalogue of Microorganisms (GCM) 10K type strain sequencing project: providing services to taxonomists for standard genome sequencing and annotation.</title>
        <authorList>
            <consortium name="The Broad Institute Genomics Platform"/>
            <consortium name="The Broad Institute Genome Sequencing Center for Infectious Disease"/>
            <person name="Wu L."/>
            <person name="Ma J."/>
        </authorList>
    </citation>
    <scope>NUCLEOTIDE SEQUENCE [LARGE SCALE GENOMIC DNA]</scope>
    <source>
        <strain evidence="10">JCM 17551</strain>
    </source>
</reference>
<keyword evidence="2" id="KW-1003">Cell membrane</keyword>
<evidence type="ECO:0000313" key="10">
    <source>
        <dbReference type="Proteomes" id="UP001501565"/>
    </source>
</evidence>
<feature type="domain" description="MotA/TolQ/ExbB proton channel" evidence="8">
    <location>
        <begin position="72"/>
        <end position="162"/>
    </location>
</feature>
<sequence>MLFDPSVWQASLEQFFKSGGWVLFLLAWTALVMWSLLLERCWFRLCIFPAQQRTCMELSKSGASPSVQITKVGELQQALQASLPLIKTLIAICPLIGLLGTVTGMIQVFDILAFNGTGNPRLMSAGVAKATIPTMAGMVLAVSGLLMYTWLQRWSQLQLSSVQALSKAG</sequence>
<dbReference type="EMBL" id="BAABBN010000007">
    <property type="protein sequence ID" value="GAA3925090.1"/>
    <property type="molecule type" value="Genomic_DNA"/>
</dbReference>
<evidence type="ECO:0000259" key="8">
    <source>
        <dbReference type="Pfam" id="PF01618"/>
    </source>
</evidence>
<evidence type="ECO:0000256" key="3">
    <source>
        <dbReference type="ARBA" id="ARBA00022692"/>
    </source>
</evidence>
<evidence type="ECO:0000313" key="9">
    <source>
        <dbReference type="EMBL" id="GAA3925090.1"/>
    </source>
</evidence>
<evidence type="ECO:0000256" key="2">
    <source>
        <dbReference type="ARBA" id="ARBA00022475"/>
    </source>
</evidence>
<name>A0ABP7MK66_9GAMM</name>
<feature type="transmembrane region" description="Helical" evidence="7">
    <location>
        <begin position="20"/>
        <end position="38"/>
    </location>
</feature>
<comment type="subcellular location">
    <subcellularLocation>
        <location evidence="1">Cell membrane</location>
        <topology evidence="1">Multi-pass membrane protein</topology>
    </subcellularLocation>
    <subcellularLocation>
        <location evidence="6">Membrane</location>
        <topology evidence="6">Multi-pass membrane protein</topology>
    </subcellularLocation>
</comment>
<dbReference type="PANTHER" id="PTHR30625">
    <property type="entry name" value="PROTEIN TOLQ"/>
    <property type="match status" value="1"/>
</dbReference>
<organism evidence="9 10">
    <name type="scientific">Litoribacillus peritrichatus</name>
    <dbReference type="NCBI Taxonomy" id="718191"/>
    <lineage>
        <taxon>Bacteria</taxon>
        <taxon>Pseudomonadati</taxon>
        <taxon>Pseudomonadota</taxon>
        <taxon>Gammaproteobacteria</taxon>
        <taxon>Oceanospirillales</taxon>
        <taxon>Oceanospirillaceae</taxon>
        <taxon>Litoribacillus</taxon>
    </lineage>
</organism>
<evidence type="ECO:0000256" key="4">
    <source>
        <dbReference type="ARBA" id="ARBA00022989"/>
    </source>
</evidence>
<keyword evidence="5 7" id="KW-0472">Membrane</keyword>
<dbReference type="RefSeq" id="WP_344798370.1">
    <property type="nucleotide sequence ID" value="NZ_BAABBN010000007.1"/>
</dbReference>
<proteinExistence type="inferred from homology"/>
<dbReference type="PANTHER" id="PTHR30625:SF18">
    <property type="entry name" value="TONB2 ENERGY TRANSDUCTION SYSTEM INNER MEMBRANE COMPONENT EXBB"/>
    <property type="match status" value="1"/>
</dbReference>
<keyword evidence="6" id="KW-0813">Transport</keyword>
<keyword evidence="6" id="KW-0653">Protein transport</keyword>
<dbReference type="InterPro" id="IPR002898">
    <property type="entry name" value="MotA_ExbB_proton_chnl"/>
</dbReference>
<gene>
    <name evidence="9" type="ORF">GCM10022277_21260</name>
</gene>
<accession>A0ABP7MK66</accession>
<protein>
    <submittedName>
        <fullName evidence="9">MotA/TolQ/ExbB proton channel family protein</fullName>
    </submittedName>
</protein>
<evidence type="ECO:0000256" key="5">
    <source>
        <dbReference type="ARBA" id="ARBA00023136"/>
    </source>
</evidence>
<comment type="similarity">
    <text evidence="6">Belongs to the exbB/tolQ family.</text>
</comment>
<dbReference type="Pfam" id="PF01618">
    <property type="entry name" value="MotA_ExbB"/>
    <property type="match status" value="1"/>
</dbReference>
<evidence type="ECO:0000256" key="7">
    <source>
        <dbReference type="SAM" id="Phobius"/>
    </source>
</evidence>
<feature type="transmembrane region" description="Helical" evidence="7">
    <location>
        <begin position="132"/>
        <end position="151"/>
    </location>
</feature>
<dbReference type="InterPro" id="IPR050790">
    <property type="entry name" value="ExbB/TolQ_transport"/>
</dbReference>
<keyword evidence="4 7" id="KW-1133">Transmembrane helix</keyword>
<keyword evidence="10" id="KW-1185">Reference proteome</keyword>